<sequence>MLRIIDARTGEPVVAAPVRRGLTRVEAHASGYGTGSLRVLLVADLVARVLELGGTSVLPVLTGEREQAELRTAATTLGVRPFEDARDLSGGFGEAQAVHVAGADSAATAGESVWVPVGAVRPDALAGPDPDPAALRLALLSHHHRAPAALDAAALHEAATTLARWRRAVAHWARSPSRPVPDDLRGRLRTAWDDDLDLPAVLGVLRSVEEAGPPLPDGARFETYAYADRLLGLELTRDVGAAA</sequence>
<comment type="caution">
    <text evidence="1">The sequence shown here is derived from an EMBL/GenBank/DDBJ whole genome shotgun (WGS) entry which is preliminary data.</text>
</comment>
<proteinExistence type="predicted"/>
<dbReference type="EMBL" id="JBJVNE010000019">
    <property type="protein sequence ID" value="MFM9651087.1"/>
    <property type="molecule type" value="Genomic_DNA"/>
</dbReference>
<evidence type="ECO:0000313" key="2">
    <source>
        <dbReference type="Proteomes" id="UP001631993"/>
    </source>
</evidence>
<reference evidence="1 2" key="1">
    <citation type="submission" date="2024-12" db="EMBL/GenBank/DDBJ databases">
        <title>Forecasting of Potato common scab and diversities of Pathogenic streptomyces spp. in china.</title>
        <authorList>
            <person name="Handique U."/>
            <person name="Wu J."/>
        </authorList>
    </citation>
    <scope>NUCLEOTIDE SEQUENCE [LARGE SCALE GENOMIC DNA]</scope>
    <source>
        <strain evidence="1 2">ZRIMU1585</strain>
    </source>
</reference>
<accession>A0ABW9IT45</accession>
<name>A0ABW9IT45_STRGJ</name>
<organism evidence="1 2">
    <name type="scientific">Streptomyces galilaeus</name>
    <dbReference type="NCBI Taxonomy" id="33899"/>
    <lineage>
        <taxon>Bacteria</taxon>
        <taxon>Bacillati</taxon>
        <taxon>Actinomycetota</taxon>
        <taxon>Actinomycetes</taxon>
        <taxon>Kitasatosporales</taxon>
        <taxon>Streptomycetaceae</taxon>
        <taxon>Streptomyces</taxon>
    </lineage>
</organism>
<evidence type="ECO:0000313" key="1">
    <source>
        <dbReference type="EMBL" id="MFM9651087.1"/>
    </source>
</evidence>
<keyword evidence="2" id="KW-1185">Reference proteome</keyword>
<dbReference type="Gene3D" id="1.20.120.640">
    <property type="entry name" value="Anticodon-binding domain of a subclass of class I aminoacyl-tRNA synthetases"/>
    <property type="match status" value="1"/>
</dbReference>
<protein>
    <recommendedName>
        <fullName evidence="3">Cysteinyl-tRNA synthetase</fullName>
    </recommendedName>
</protein>
<gene>
    <name evidence="1" type="ORF">ACKI1S_33670</name>
</gene>
<evidence type="ECO:0008006" key="3">
    <source>
        <dbReference type="Google" id="ProtNLM"/>
    </source>
</evidence>
<dbReference type="Proteomes" id="UP001631993">
    <property type="component" value="Unassembled WGS sequence"/>
</dbReference>
<dbReference type="RefSeq" id="WP_369277711.1">
    <property type="nucleotide sequence ID" value="NZ_JBJVMW010000016.1"/>
</dbReference>